<feature type="compositionally biased region" description="Basic and acidic residues" evidence="1">
    <location>
        <begin position="552"/>
        <end position="572"/>
    </location>
</feature>
<dbReference type="PROSITE" id="PS00109">
    <property type="entry name" value="PROTEIN_KINASE_TYR"/>
    <property type="match status" value="1"/>
</dbReference>
<feature type="compositionally biased region" description="Low complexity" evidence="1">
    <location>
        <begin position="317"/>
        <end position="327"/>
    </location>
</feature>
<feature type="region of interest" description="Disordered" evidence="1">
    <location>
        <begin position="524"/>
        <end position="655"/>
    </location>
</feature>
<feature type="compositionally biased region" description="Polar residues" evidence="1">
    <location>
        <begin position="355"/>
        <end position="367"/>
    </location>
</feature>
<evidence type="ECO:0000313" key="3">
    <source>
        <dbReference type="Proteomes" id="UP000321518"/>
    </source>
</evidence>
<feature type="compositionally biased region" description="Low complexity" evidence="1">
    <location>
        <begin position="629"/>
        <end position="644"/>
    </location>
</feature>
<protein>
    <submittedName>
        <fullName evidence="2">Tyrosine-protein kinase</fullName>
    </submittedName>
</protein>
<keyword evidence="2" id="KW-0418">Kinase</keyword>
<name>A0A511KC63_RHOTO</name>
<dbReference type="GO" id="GO:0004672">
    <property type="term" value="F:protein kinase activity"/>
    <property type="evidence" value="ECO:0007669"/>
    <property type="project" value="InterPro"/>
</dbReference>
<dbReference type="OrthoDB" id="2523059at2759"/>
<reference evidence="2 3" key="1">
    <citation type="submission" date="2019-07" db="EMBL/GenBank/DDBJ databases">
        <title>Rhodotorula toruloides NBRC10032 genome sequencing.</title>
        <authorList>
            <person name="Shida Y."/>
            <person name="Takaku H."/>
            <person name="Ogasawara W."/>
            <person name="Mori K."/>
        </authorList>
    </citation>
    <scope>NUCLEOTIDE SEQUENCE [LARGE SCALE GENOMIC DNA]</scope>
    <source>
        <strain evidence="2 3">NBRC10032</strain>
    </source>
</reference>
<sequence>MAQQGGISPLPNDPSLAFKAASLGGDDKGVQEILEQQRRIGAREQRAHEIDALVGSLGAALNHQSSLRNVMPQVRFTGPTVPPTLPPDKNTATSSSSNVRTQKYTIEGDLSPEFLTYRHDLLSIRKNALLAFLLDVFAARLFIETSLIDLPLEVWKVVETFLRLLMPEPRTDRIPRKQNEEIAEWHLGRVRAVFAAFVDVYNVMLNKRMPGERLAFGADSTRIGVFIPDGTFYLQKQLDGIIYAIMQAECKRVDQAARKSITVDDSLAPPSTSRLAPSQTAGAPQSIADTNSSTTSSLGTARRQSTPSDPFSAAHQPSTSSDTSSAAPPDPVVNTATASARTRSATTRLAVTSSPTRQRTSAVTPLSQRKAKHPILGVVCDIKEKIGASNKPYVKLTDLDIHQKEGKICDIMLNSPPTLRTAMCNDSDASFLTFGFFLYRRTPKRNLDDVPADLRKQPFFADSDAVRYGLAVSPLVPNAHPELLLATLASIVPHDDLQRAFAASVDKDASRLLGKYLAELGYTLNPPSKPSQASNPGTDVSGSGGNEEDDKEDNRDGDPARDSKTGPGRDRSAAGGPAGASSLSGGVGGAGQSGPQDATVVEEPSGHGSPRPLHRTWHDGTTADPPSPYSTHITPPSSPHSAPTDVSPDKVASPGKLGSLDKLHFSLTQAQSLTILGGNFTRVQLSSERAERCRAAAPTSPVELKIEDQFVSSEDFSVYAAQDVSSSQGVVVKQAQTSYGTASLRKEASVLDSLVTAGLADVAPPLVGLFQAPGEPYSLALVMQRWGKSLDDGFESLTAKQRIAIYNLLTALHANGYYHGDFAPRNVVFTGADFRLIDFECALTDHACPLHERCPELIDARYQLGLRLLGDDEPDEP</sequence>
<dbReference type="InterPro" id="IPR008266">
    <property type="entry name" value="Tyr_kinase_AS"/>
</dbReference>
<gene>
    <name evidence="2" type="ORF">Rt10032_c04g1949</name>
</gene>
<comment type="caution">
    <text evidence="2">The sequence shown here is derived from an EMBL/GenBank/DDBJ whole genome shotgun (WGS) entry which is preliminary data.</text>
</comment>
<dbReference type="InterPro" id="IPR011009">
    <property type="entry name" value="Kinase-like_dom_sf"/>
</dbReference>
<evidence type="ECO:0000313" key="2">
    <source>
        <dbReference type="EMBL" id="GEM07932.1"/>
    </source>
</evidence>
<feature type="region of interest" description="Disordered" evidence="1">
    <location>
        <begin position="1"/>
        <end position="22"/>
    </location>
</feature>
<feature type="compositionally biased region" description="Low complexity" evidence="1">
    <location>
        <begin position="335"/>
        <end position="354"/>
    </location>
</feature>
<feature type="compositionally biased region" description="Polar residues" evidence="1">
    <location>
        <begin position="90"/>
        <end position="99"/>
    </location>
</feature>
<feature type="compositionally biased region" description="Polar residues" evidence="1">
    <location>
        <begin position="269"/>
        <end position="309"/>
    </location>
</feature>
<feature type="region of interest" description="Disordered" evidence="1">
    <location>
        <begin position="264"/>
        <end position="368"/>
    </location>
</feature>
<dbReference type="AlphaFoldDB" id="A0A511KC63"/>
<feature type="compositionally biased region" description="Polar residues" evidence="1">
    <location>
        <begin position="530"/>
        <end position="541"/>
    </location>
</feature>
<dbReference type="Gene3D" id="1.10.510.10">
    <property type="entry name" value="Transferase(Phosphotransferase) domain 1"/>
    <property type="match status" value="1"/>
</dbReference>
<dbReference type="SUPFAM" id="SSF56112">
    <property type="entry name" value="Protein kinase-like (PK-like)"/>
    <property type="match status" value="1"/>
</dbReference>
<feature type="compositionally biased region" description="Low complexity" evidence="1">
    <location>
        <begin position="573"/>
        <end position="584"/>
    </location>
</feature>
<evidence type="ECO:0000256" key="1">
    <source>
        <dbReference type="SAM" id="MobiDB-lite"/>
    </source>
</evidence>
<feature type="region of interest" description="Disordered" evidence="1">
    <location>
        <begin position="78"/>
        <end position="99"/>
    </location>
</feature>
<accession>A0A511KC63</accession>
<keyword evidence="2" id="KW-0808">Transferase</keyword>
<proteinExistence type="predicted"/>
<organism evidence="2 3">
    <name type="scientific">Rhodotorula toruloides</name>
    <name type="common">Yeast</name>
    <name type="synonym">Rhodosporidium toruloides</name>
    <dbReference type="NCBI Taxonomy" id="5286"/>
    <lineage>
        <taxon>Eukaryota</taxon>
        <taxon>Fungi</taxon>
        <taxon>Dikarya</taxon>
        <taxon>Basidiomycota</taxon>
        <taxon>Pucciniomycotina</taxon>
        <taxon>Microbotryomycetes</taxon>
        <taxon>Sporidiobolales</taxon>
        <taxon>Sporidiobolaceae</taxon>
        <taxon>Rhodotorula</taxon>
    </lineage>
</organism>
<dbReference type="Proteomes" id="UP000321518">
    <property type="component" value="Unassembled WGS sequence"/>
</dbReference>
<dbReference type="EMBL" id="BJWK01000004">
    <property type="protein sequence ID" value="GEM07932.1"/>
    <property type="molecule type" value="Genomic_DNA"/>
</dbReference>